<reference evidence="1" key="1">
    <citation type="submission" date="2024-03" db="EMBL/GenBank/DDBJ databases">
        <title>Complete genome sequence of Sulfurisphaera javensis strain KD-1.</title>
        <authorList>
            <person name="Sakai H."/>
            <person name="Nur N."/>
            <person name="Suwanto A."/>
            <person name="Kurosawa N."/>
        </authorList>
    </citation>
    <scope>NUCLEOTIDE SEQUENCE</scope>
    <source>
        <strain evidence="1">KD-1</strain>
    </source>
</reference>
<dbReference type="InterPro" id="IPR010268">
    <property type="entry name" value="PaREP1"/>
</dbReference>
<evidence type="ECO:0000313" key="1">
    <source>
        <dbReference type="EMBL" id="BFH73724.1"/>
    </source>
</evidence>
<dbReference type="KEGG" id="sjv:SJAV_16680"/>
<accession>A0AAT9GS34</accession>
<organism evidence="1">
    <name type="scientific">Sulfurisphaera javensis</name>
    <dbReference type="NCBI Taxonomy" id="2049879"/>
    <lineage>
        <taxon>Archaea</taxon>
        <taxon>Thermoproteota</taxon>
        <taxon>Thermoprotei</taxon>
        <taxon>Sulfolobales</taxon>
        <taxon>Sulfolobaceae</taxon>
        <taxon>Sulfurisphaera</taxon>
    </lineage>
</organism>
<gene>
    <name evidence="1" type="ORF">SJAV_16680</name>
</gene>
<dbReference type="RefSeq" id="WP_369609297.1">
    <property type="nucleotide sequence ID" value="NZ_AP031322.1"/>
</dbReference>
<protein>
    <submittedName>
        <fullName evidence="1">PaREP1 family protein</fullName>
    </submittedName>
</protein>
<dbReference type="AlphaFoldDB" id="A0AAT9GS34"/>
<dbReference type="Gene3D" id="1.20.120.330">
    <property type="entry name" value="Nucleotidyltransferases domain 2"/>
    <property type="match status" value="1"/>
</dbReference>
<dbReference type="GeneID" id="92354624"/>
<sequence length="147" mass="16869">MKLPPTLINELMKMNIDEADITEIILSTFNVNEALKPKIYSELSKITLERSCEFLKQGNYDEAIDKLCKSVELIVRSIALSKGIKEAVESEANGRWTPTITEKVAEKIGLKQYLTIVYSFYEKQPKKEELEKSIETIKRIIINNNDN</sequence>
<dbReference type="EMBL" id="AP031322">
    <property type="protein sequence ID" value="BFH73724.1"/>
    <property type="molecule type" value="Genomic_DNA"/>
</dbReference>
<name>A0AAT9GS34_9CREN</name>
<proteinExistence type="predicted"/>
<dbReference type="Pfam" id="PF05942">
    <property type="entry name" value="PaREP1"/>
    <property type="match status" value="1"/>
</dbReference>